<dbReference type="InterPro" id="IPR003719">
    <property type="entry name" value="Phenazine_PhzF-like"/>
</dbReference>
<dbReference type="EMBL" id="JAVRIC010000027">
    <property type="protein sequence ID" value="MDT0498834.1"/>
    <property type="molecule type" value="Genomic_DNA"/>
</dbReference>
<organism evidence="2 3">
    <name type="scientific">Banduia mediterranea</name>
    <dbReference type="NCBI Taxonomy" id="3075609"/>
    <lineage>
        <taxon>Bacteria</taxon>
        <taxon>Pseudomonadati</taxon>
        <taxon>Pseudomonadota</taxon>
        <taxon>Gammaproteobacteria</taxon>
        <taxon>Nevskiales</taxon>
        <taxon>Algiphilaceae</taxon>
        <taxon>Banduia</taxon>
    </lineage>
</organism>
<comment type="caution">
    <text evidence="2">The sequence shown here is derived from an EMBL/GenBank/DDBJ whole genome shotgun (WGS) entry which is preliminary data.</text>
</comment>
<accession>A0ABU2WNL6</accession>
<evidence type="ECO:0000313" key="3">
    <source>
        <dbReference type="Proteomes" id="UP001254608"/>
    </source>
</evidence>
<evidence type="ECO:0000313" key="2">
    <source>
        <dbReference type="EMBL" id="MDT0498834.1"/>
    </source>
</evidence>
<name>A0ABU2WNL6_9GAMM</name>
<dbReference type="PANTHER" id="PTHR13774">
    <property type="entry name" value="PHENAZINE BIOSYNTHESIS PROTEIN"/>
    <property type="match status" value="1"/>
</dbReference>
<reference evidence="2 3" key="1">
    <citation type="submission" date="2023-09" db="EMBL/GenBank/DDBJ databases">
        <authorList>
            <person name="Rey-Velasco X."/>
        </authorList>
    </citation>
    <scope>NUCLEOTIDE SEQUENCE [LARGE SCALE GENOMIC DNA]</scope>
    <source>
        <strain evidence="2 3">W345</strain>
    </source>
</reference>
<protein>
    <submittedName>
        <fullName evidence="2">PhzF family phenazine biosynthesis protein</fullName>
    </submittedName>
</protein>
<sequence length="298" mass="32276">MALRYFVLDVFSDQPYAGNPLAVVLDADALHTRQMQRIAREFNLSETVFVQAPTCEEALARARIFTPNKELPFAGHPTVGTACLLAELGRAPQGEDVSFVLDEAVGPVTVRVVRREGFPSFGQLSVAQLPLYGPDAPPVEVLAAMLGLKTQDILAEPAGPRSVSCGVPYLMVPLCSPEVLASVSFDLVLWREHLSKAWADHVLVYARGQEDDWRLRMFAPGSGVMEDPATGSAAVALAGALASENGERSGSWSWLMQQGLEMGRPSKLYAEADKRDNEVCAVRVGGHSVRVLEGKLLY</sequence>
<keyword evidence="3" id="KW-1185">Reference proteome</keyword>
<dbReference type="RefSeq" id="WP_311366246.1">
    <property type="nucleotide sequence ID" value="NZ_JAVRIC010000027.1"/>
</dbReference>
<dbReference type="Gene3D" id="3.10.310.10">
    <property type="entry name" value="Diaminopimelate Epimerase, Chain A, domain 1"/>
    <property type="match status" value="2"/>
</dbReference>
<dbReference type="Pfam" id="PF02567">
    <property type="entry name" value="PhzC-PhzF"/>
    <property type="match status" value="1"/>
</dbReference>
<evidence type="ECO:0000256" key="1">
    <source>
        <dbReference type="ARBA" id="ARBA00008270"/>
    </source>
</evidence>
<dbReference type="PIRSF" id="PIRSF016184">
    <property type="entry name" value="PhzC_PhzF"/>
    <property type="match status" value="1"/>
</dbReference>
<dbReference type="Proteomes" id="UP001254608">
    <property type="component" value="Unassembled WGS sequence"/>
</dbReference>
<comment type="similarity">
    <text evidence="1">Belongs to the PhzF family.</text>
</comment>
<dbReference type="PANTHER" id="PTHR13774:SF32">
    <property type="entry name" value="ANTISENSE-ENHANCING SEQUENCE 1"/>
    <property type="match status" value="1"/>
</dbReference>
<dbReference type="SUPFAM" id="SSF54506">
    <property type="entry name" value="Diaminopimelate epimerase-like"/>
    <property type="match status" value="1"/>
</dbReference>
<gene>
    <name evidence="2" type="ORF">RM530_15905</name>
</gene>
<dbReference type="NCBIfam" id="TIGR00654">
    <property type="entry name" value="PhzF_family"/>
    <property type="match status" value="1"/>
</dbReference>
<proteinExistence type="inferred from homology"/>